<reference evidence="4 5" key="1">
    <citation type="submission" date="2019-07" db="EMBL/GenBank/DDBJ databases">
        <authorList>
            <person name="Li J."/>
        </authorList>
    </citation>
    <scope>NUCLEOTIDE SEQUENCE [LARGE SCALE GENOMIC DNA]</scope>
    <source>
        <strain evidence="4 5">TKL69</strain>
    </source>
</reference>
<gene>
    <name evidence="2" type="primary">sspK</name>
    <name evidence="4" type="ORF">FN924_03735</name>
</gene>
<comment type="similarity">
    <text evidence="2">Belongs to the SspK family.</text>
</comment>
<dbReference type="InterPro" id="IPR012611">
    <property type="entry name" value="SASP_SspK"/>
</dbReference>
<evidence type="ECO:0000313" key="4">
    <source>
        <dbReference type="EMBL" id="QDP39378.1"/>
    </source>
</evidence>
<dbReference type="GO" id="GO:0042601">
    <property type="term" value="C:endospore-forming forespore"/>
    <property type="evidence" value="ECO:0007669"/>
    <property type="project" value="InterPro"/>
</dbReference>
<dbReference type="Pfam" id="PF08176">
    <property type="entry name" value="SspK"/>
    <property type="match status" value="1"/>
</dbReference>
<dbReference type="GO" id="GO:0030436">
    <property type="term" value="P:asexual sporulation"/>
    <property type="evidence" value="ECO:0007669"/>
    <property type="project" value="UniProtKB-UniRule"/>
</dbReference>
<comment type="subcellular location">
    <subcellularLocation>
        <location evidence="2">Spore core</location>
    </subcellularLocation>
</comment>
<feature type="region of interest" description="Disordered" evidence="3">
    <location>
        <begin position="1"/>
        <end position="53"/>
    </location>
</feature>
<dbReference type="AlphaFoldDB" id="A0A516KDA3"/>
<dbReference type="OrthoDB" id="2382188at2"/>
<organism evidence="4 5">
    <name type="scientific">Radiobacillus deserti</name>
    <dbReference type="NCBI Taxonomy" id="2594883"/>
    <lineage>
        <taxon>Bacteria</taxon>
        <taxon>Bacillati</taxon>
        <taxon>Bacillota</taxon>
        <taxon>Bacilli</taxon>
        <taxon>Bacillales</taxon>
        <taxon>Bacillaceae</taxon>
        <taxon>Radiobacillus</taxon>
    </lineage>
</organism>
<dbReference type="Proteomes" id="UP000315215">
    <property type="component" value="Chromosome"/>
</dbReference>
<evidence type="ECO:0000256" key="1">
    <source>
        <dbReference type="ARBA" id="ARBA00022969"/>
    </source>
</evidence>
<keyword evidence="1 2" id="KW-0749">Sporulation</keyword>
<dbReference type="KEGG" id="aqt:FN924_03735"/>
<evidence type="ECO:0000256" key="2">
    <source>
        <dbReference type="HAMAP-Rule" id="MF_01504"/>
    </source>
</evidence>
<sequence>MRNKKKGFPEMNMDGMPRARAKFSPMRANGTINTKPQQRMKQSSHRNSGGFEG</sequence>
<dbReference type="RefSeq" id="WP_143892128.1">
    <property type="nucleotide sequence ID" value="NZ_CP041666.1"/>
</dbReference>
<protein>
    <recommendedName>
        <fullName evidence="2">Small, acid-soluble spore protein K</fullName>
        <shortName evidence="2">SASP K</shortName>
    </recommendedName>
</protein>
<proteinExistence type="evidence at transcript level"/>
<evidence type="ECO:0000313" key="5">
    <source>
        <dbReference type="Proteomes" id="UP000315215"/>
    </source>
</evidence>
<dbReference type="EMBL" id="CP041666">
    <property type="protein sequence ID" value="QDP39378.1"/>
    <property type="molecule type" value="Genomic_DNA"/>
</dbReference>
<feature type="compositionally biased region" description="Polar residues" evidence="3">
    <location>
        <begin position="30"/>
        <end position="47"/>
    </location>
</feature>
<name>A0A516KDA3_9BACI</name>
<accession>A0A516KDA3</accession>
<dbReference type="HAMAP" id="MF_01504">
    <property type="entry name" value="SspK"/>
    <property type="match status" value="1"/>
</dbReference>
<keyword evidence="5" id="KW-1185">Reference proteome</keyword>
<comment type="induction">
    <text evidence="2">Expressed only in the forespore compartment of sporulating cells.</text>
</comment>
<dbReference type="GO" id="GO:0030435">
    <property type="term" value="P:sporulation resulting in formation of a cellular spore"/>
    <property type="evidence" value="ECO:0007669"/>
    <property type="project" value="UniProtKB-KW"/>
</dbReference>
<evidence type="ECO:0000256" key="3">
    <source>
        <dbReference type="SAM" id="MobiDB-lite"/>
    </source>
</evidence>